<protein>
    <submittedName>
        <fullName evidence="7">F0F1 ATP synthase subunit epsilon</fullName>
    </submittedName>
</protein>
<comment type="subcellular location">
    <subcellularLocation>
        <location evidence="1">Membrane</location>
    </subcellularLocation>
</comment>
<comment type="similarity">
    <text evidence="2">Belongs to the ATPase epsilon chain family.</text>
</comment>
<evidence type="ECO:0000313" key="7">
    <source>
        <dbReference type="EMBL" id="MDF0594134.1"/>
    </source>
</evidence>
<keyword evidence="8" id="KW-1185">Reference proteome</keyword>
<dbReference type="NCBIfam" id="TIGR03166">
    <property type="entry name" value="alt_F1F0_F1_eps"/>
    <property type="match status" value="1"/>
</dbReference>
<organism evidence="7 8">
    <name type="scientific">Candidatus Methanocrinis alkalitolerans</name>
    <dbReference type="NCBI Taxonomy" id="3033395"/>
    <lineage>
        <taxon>Archaea</taxon>
        <taxon>Methanobacteriati</taxon>
        <taxon>Methanobacteriota</taxon>
        <taxon>Stenosarchaea group</taxon>
        <taxon>Methanomicrobia</taxon>
        <taxon>Methanotrichales</taxon>
        <taxon>Methanotrichaceae</taxon>
        <taxon>Methanocrinis</taxon>
    </lineage>
</organism>
<accession>A0ABT5XHE6</accession>
<evidence type="ECO:0000256" key="5">
    <source>
        <dbReference type="ARBA" id="ARBA00023136"/>
    </source>
</evidence>
<keyword evidence="5" id="KW-0472">Membrane</keyword>
<dbReference type="Pfam" id="PF02823">
    <property type="entry name" value="ATP-synt_DE_N"/>
    <property type="match status" value="1"/>
</dbReference>
<name>A0ABT5XHE6_9EURY</name>
<dbReference type="InterPro" id="IPR020546">
    <property type="entry name" value="ATP_synth_F1_dsu/esu_N"/>
</dbReference>
<evidence type="ECO:0000256" key="2">
    <source>
        <dbReference type="ARBA" id="ARBA00005712"/>
    </source>
</evidence>
<dbReference type="EMBL" id="JARFPL010000047">
    <property type="protein sequence ID" value="MDF0594134.1"/>
    <property type="molecule type" value="Genomic_DNA"/>
</dbReference>
<dbReference type="Gene3D" id="2.60.15.10">
    <property type="entry name" value="F0F1 ATP synthase delta/epsilon subunit, N-terminal"/>
    <property type="match status" value="1"/>
</dbReference>
<reference evidence="7 8" key="1">
    <citation type="submission" date="2023-03" db="EMBL/GenBank/DDBJ databases">
        <title>Whole genome sequencing of Methanotrichaceae archaeon M04Ac.</title>
        <authorList>
            <person name="Khomyakova M.A."/>
            <person name="Merkel A.Y."/>
            <person name="Slobodkin A.I."/>
        </authorList>
    </citation>
    <scope>NUCLEOTIDE SEQUENCE [LARGE SCALE GENOMIC DNA]</scope>
    <source>
        <strain evidence="7 8">M04Ac</strain>
    </source>
</reference>
<dbReference type="RefSeq" id="WP_316969831.1">
    <property type="nucleotide sequence ID" value="NZ_JARFPL010000047.1"/>
</dbReference>
<keyword evidence="3" id="KW-0813">Transport</keyword>
<sequence>MRLKVLLPTKILIDEEVTKVVAEAEDGSFCILPRHIDFVAAMVPGIFSFTSGEGEEFLGIDEGILVKCASTVTVSTRKAIRSRDLGMLKRTVQEEFRALDEREKKTRTILAKLEADFARSVFEKM</sequence>
<dbReference type="InterPro" id="IPR001469">
    <property type="entry name" value="ATP_synth_F1_dsu/esu"/>
</dbReference>
<evidence type="ECO:0000259" key="6">
    <source>
        <dbReference type="Pfam" id="PF02823"/>
    </source>
</evidence>
<dbReference type="InterPro" id="IPR024037">
    <property type="entry name" value="Alt_ATP_synth_F1_esu"/>
</dbReference>
<feature type="domain" description="ATP synthase F1 complex delta/epsilon subunit N-terminal" evidence="6">
    <location>
        <begin position="1"/>
        <end position="79"/>
    </location>
</feature>
<dbReference type="NCBIfam" id="NF004871">
    <property type="entry name" value="PRK06228.1"/>
    <property type="match status" value="1"/>
</dbReference>
<comment type="caution">
    <text evidence="7">The sequence shown here is derived from an EMBL/GenBank/DDBJ whole genome shotgun (WGS) entry which is preliminary data.</text>
</comment>
<evidence type="ECO:0000256" key="4">
    <source>
        <dbReference type="ARBA" id="ARBA00023065"/>
    </source>
</evidence>
<evidence type="ECO:0000256" key="3">
    <source>
        <dbReference type="ARBA" id="ARBA00022448"/>
    </source>
</evidence>
<dbReference type="SUPFAM" id="SSF51344">
    <property type="entry name" value="Epsilon subunit of F1F0-ATP synthase N-terminal domain"/>
    <property type="match status" value="1"/>
</dbReference>
<evidence type="ECO:0000256" key="1">
    <source>
        <dbReference type="ARBA" id="ARBA00004370"/>
    </source>
</evidence>
<dbReference type="InterPro" id="IPR036771">
    <property type="entry name" value="ATPsynth_dsu/esu_N"/>
</dbReference>
<dbReference type="Proteomes" id="UP001215956">
    <property type="component" value="Unassembled WGS sequence"/>
</dbReference>
<keyword evidence="4" id="KW-0406">Ion transport</keyword>
<proteinExistence type="inferred from homology"/>
<gene>
    <name evidence="7" type="ORF">P0O24_11135</name>
</gene>
<evidence type="ECO:0000313" key="8">
    <source>
        <dbReference type="Proteomes" id="UP001215956"/>
    </source>
</evidence>
<dbReference type="CDD" id="cd12152">
    <property type="entry name" value="F1-ATPase_delta"/>
    <property type="match status" value="1"/>
</dbReference>